<evidence type="ECO:0000313" key="7">
    <source>
        <dbReference type="Proteomes" id="UP000663845"/>
    </source>
</evidence>
<sequence>MEYITQSIAPIDFLIPEDVISNSSEILVLTHVRFQWKKINKIALRIFILLLIFCLITIITLVILLVYKRYSDIQTSSSIKANEKYKRYDILWSFDDNSNDINNSYPGFLVNNPFYINGYIGKALSLNGINQYVETSAFINFSNRSFTVEVWIYWIDRYNYTFNGILGQYSCDESCISKNLHLMIRDKVAYMGFYENDLRGHTIIENSTWTHLAFVYDYEILGQQQVYVNGLLDGKRITIPYKGVKGDIVLGTGYVSAGVDTGRYFTGLIDQLSITLRAKTPAEILEDATLCAYYSFDLGSLADLGPNGLNGSARNIKIIKGRINEALQFSSLISYFQAHGFVALGISNKSFSIAFWINPLQINKGTIIYVSSSDDSWCLPFIGFNTNGVIFVQIKSDKNTIITTLGSKLQTNNWTHIVTTYSKFNGQRIYINGLMYSTSAGNISYSASEQSNSITIGTSLALNSKCNQGEIPSGQFNGSIDELRIYNRELTESEIITLVNT</sequence>
<dbReference type="InterPro" id="IPR013320">
    <property type="entry name" value="ConA-like_dom_sf"/>
</dbReference>
<dbReference type="SUPFAM" id="SSF49899">
    <property type="entry name" value="Concanavalin A-like lectins/glucanases"/>
    <property type="match status" value="2"/>
</dbReference>
<dbReference type="GO" id="GO:0001849">
    <property type="term" value="F:complement component C1q complex binding"/>
    <property type="evidence" value="ECO:0007669"/>
    <property type="project" value="TreeGrafter"/>
</dbReference>
<dbReference type="Proteomes" id="UP000663845">
    <property type="component" value="Unassembled WGS sequence"/>
</dbReference>
<dbReference type="GO" id="GO:0045087">
    <property type="term" value="P:innate immune response"/>
    <property type="evidence" value="ECO:0007669"/>
    <property type="project" value="TreeGrafter"/>
</dbReference>
<gene>
    <name evidence="5" type="ORF">JYZ213_LOCUS8476</name>
    <name evidence="6" type="ORF">OXD698_LOCUS19327</name>
</gene>
<evidence type="ECO:0000259" key="4">
    <source>
        <dbReference type="SMART" id="SM00560"/>
    </source>
</evidence>
<dbReference type="PANTHER" id="PTHR46943">
    <property type="entry name" value="PENTRAXIN-RELATED PROTEIN PTX3"/>
    <property type="match status" value="1"/>
</dbReference>
<name>A0A813WXC5_9BILA</name>
<keyword evidence="3" id="KW-0812">Transmembrane</keyword>
<dbReference type="Proteomes" id="UP000663844">
    <property type="component" value="Unassembled WGS sequence"/>
</dbReference>
<feature type="domain" description="LamG-like jellyroll fold" evidence="4">
    <location>
        <begin position="144"/>
        <end position="282"/>
    </location>
</feature>
<dbReference type="EMBL" id="CAJNOG010000058">
    <property type="protein sequence ID" value="CAF0861950.1"/>
    <property type="molecule type" value="Genomic_DNA"/>
</dbReference>
<reference evidence="5" key="1">
    <citation type="submission" date="2021-02" db="EMBL/GenBank/DDBJ databases">
        <authorList>
            <person name="Nowell W R."/>
        </authorList>
    </citation>
    <scope>NUCLEOTIDE SEQUENCE</scope>
</reference>
<evidence type="ECO:0000313" key="5">
    <source>
        <dbReference type="EMBL" id="CAF0861950.1"/>
    </source>
</evidence>
<proteinExistence type="predicted"/>
<keyword evidence="3" id="KW-0472">Membrane</keyword>
<protein>
    <recommendedName>
        <fullName evidence="4">LamG-like jellyroll fold domain-containing protein</fullName>
    </recommendedName>
</protein>
<keyword evidence="2" id="KW-1015">Disulfide bond</keyword>
<evidence type="ECO:0000256" key="2">
    <source>
        <dbReference type="ARBA" id="ARBA00023157"/>
    </source>
</evidence>
<dbReference type="AlphaFoldDB" id="A0A813WXC5"/>
<accession>A0A813WXC5</accession>
<dbReference type="SMART" id="SM00560">
    <property type="entry name" value="LamGL"/>
    <property type="match status" value="1"/>
</dbReference>
<organism evidence="5 7">
    <name type="scientific">Adineta steineri</name>
    <dbReference type="NCBI Taxonomy" id="433720"/>
    <lineage>
        <taxon>Eukaryota</taxon>
        <taxon>Metazoa</taxon>
        <taxon>Spiralia</taxon>
        <taxon>Gnathifera</taxon>
        <taxon>Rotifera</taxon>
        <taxon>Eurotatoria</taxon>
        <taxon>Bdelloidea</taxon>
        <taxon>Adinetida</taxon>
        <taxon>Adinetidae</taxon>
        <taxon>Adineta</taxon>
    </lineage>
</organism>
<dbReference type="PANTHER" id="PTHR46943:SF1">
    <property type="entry name" value="PENTRAXIN-RELATED PROTEIN PTX3"/>
    <property type="match status" value="1"/>
</dbReference>
<dbReference type="Pfam" id="PF13385">
    <property type="entry name" value="Laminin_G_3"/>
    <property type="match status" value="2"/>
</dbReference>
<dbReference type="GO" id="GO:0005615">
    <property type="term" value="C:extracellular space"/>
    <property type="evidence" value="ECO:0007669"/>
    <property type="project" value="TreeGrafter"/>
</dbReference>
<dbReference type="EMBL" id="CAJOAZ010001469">
    <property type="protein sequence ID" value="CAF3819084.1"/>
    <property type="molecule type" value="Genomic_DNA"/>
</dbReference>
<comment type="caution">
    <text evidence="5">The sequence shown here is derived from an EMBL/GenBank/DDBJ whole genome shotgun (WGS) entry which is preliminary data.</text>
</comment>
<evidence type="ECO:0000256" key="1">
    <source>
        <dbReference type="ARBA" id="ARBA00022729"/>
    </source>
</evidence>
<evidence type="ECO:0000256" key="3">
    <source>
        <dbReference type="SAM" id="Phobius"/>
    </source>
</evidence>
<keyword evidence="3" id="KW-1133">Transmembrane helix</keyword>
<dbReference type="InterPro" id="IPR042837">
    <property type="entry name" value="PTX3"/>
</dbReference>
<keyword evidence="1" id="KW-0732">Signal</keyword>
<dbReference type="Gene3D" id="2.60.120.200">
    <property type="match status" value="2"/>
</dbReference>
<dbReference type="InterPro" id="IPR006558">
    <property type="entry name" value="LamG-like"/>
</dbReference>
<evidence type="ECO:0000313" key="6">
    <source>
        <dbReference type="EMBL" id="CAF3819084.1"/>
    </source>
</evidence>
<feature type="transmembrane region" description="Helical" evidence="3">
    <location>
        <begin position="42"/>
        <end position="67"/>
    </location>
</feature>